<feature type="transmembrane region" description="Helical" evidence="3">
    <location>
        <begin position="119"/>
        <end position="134"/>
    </location>
</feature>
<keyword evidence="3" id="KW-0472">Membrane</keyword>
<dbReference type="InterPro" id="IPR050469">
    <property type="entry name" value="Diguanylate_Cyclase"/>
</dbReference>
<feature type="domain" description="GGDEF" evidence="4">
    <location>
        <begin position="248"/>
        <end position="380"/>
    </location>
</feature>
<protein>
    <recommendedName>
        <fullName evidence="1">diguanylate cyclase</fullName>
        <ecNumber evidence="1">2.7.7.65</ecNumber>
    </recommendedName>
</protein>
<dbReference type="CDD" id="cd01949">
    <property type="entry name" value="GGDEF"/>
    <property type="match status" value="1"/>
</dbReference>
<feature type="transmembrane region" description="Helical" evidence="3">
    <location>
        <begin position="60"/>
        <end position="83"/>
    </location>
</feature>
<dbReference type="EC" id="2.7.7.65" evidence="1"/>
<dbReference type="InterPro" id="IPR000160">
    <property type="entry name" value="GGDEF_dom"/>
</dbReference>
<feature type="transmembrane region" description="Helical" evidence="3">
    <location>
        <begin position="173"/>
        <end position="196"/>
    </location>
</feature>
<dbReference type="SMART" id="SM00267">
    <property type="entry name" value="GGDEF"/>
    <property type="match status" value="1"/>
</dbReference>
<keyword evidence="3" id="KW-1133">Transmembrane helix</keyword>
<evidence type="ECO:0000256" key="3">
    <source>
        <dbReference type="SAM" id="Phobius"/>
    </source>
</evidence>
<dbReference type="Gene3D" id="3.30.70.270">
    <property type="match status" value="1"/>
</dbReference>
<sequence>MTRSIEQSGATMMGDLQQAPALALDDHRLALGHVRTALLISMLHTLVAIVYFQGGYMTGGALTLAVLLAGAWAGNLVLAMLVWRRRTLGRQDPTLSLQWNLWLTASVLTTAYFMNEFRLSMAMLFFAAMLLASFRQALPGLLLVSGAGMAGYLLVLILVWQQRGLQMNLTLEMLQWLLFCITAVSFVITGVGINALRSSLTAKNRQLNDALAQAREMAIRDELTGLFNRRHIMELLAQQRALAESGEYRFTVCFVDLDHFKRINDRFGHGSGDRVLRRFAQIAHETLREADYIGRLGGEEFVLVLPQSDAQGAAQVAERLRAALAAEDFSPLDPALSASVSIGIAEYRPGENLKDTLARADHCLYLAKSRGRDRVVAEPVSPEAALTLAPQI</sequence>
<keyword evidence="6" id="KW-1185">Reference proteome</keyword>
<evidence type="ECO:0000259" key="4">
    <source>
        <dbReference type="PROSITE" id="PS50887"/>
    </source>
</evidence>
<evidence type="ECO:0000313" key="6">
    <source>
        <dbReference type="Proteomes" id="UP001165524"/>
    </source>
</evidence>
<dbReference type="InterPro" id="IPR043128">
    <property type="entry name" value="Rev_trsase/Diguanyl_cyclase"/>
</dbReference>
<keyword evidence="3" id="KW-0812">Transmembrane</keyword>
<accession>A0ABT0E958</accession>
<evidence type="ECO:0000256" key="2">
    <source>
        <dbReference type="ARBA" id="ARBA00034247"/>
    </source>
</evidence>
<dbReference type="RefSeq" id="WP_246952754.1">
    <property type="nucleotide sequence ID" value="NZ_JALKII010000007.1"/>
</dbReference>
<dbReference type="NCBIfam" id="TIGR00254">
    <property type="entry name" value="GGDEF"/>
    <property type="match status" value="1"/>
</dbReference>
<proteinExistence type="predicted"/>
<dbReference type="PANTHER" id="PTHR45138:SF9">
    <property type="entry name" value="DIGUANYLATE CYCLASE DGCM-RELATED"/>
    <property type="match status" value="1"/>
</dbReference>
<comment type="caution">
    <text evidence="5">The sequence shown here is derived from an EMBL/GenBank/DDBJ whole genome shotgun (WGS) entry which is preliminary data.</text>
</comment>
<evidence type="ECO:0000313" key="5">
    <source>
        <dbReference type="EMBL" id="MCK0538278.1"/>
    </source>
</evidence>
<dbReference type="PROSITE" id="PS50887">
    <property type="entry name" value="GGDEF"/>
    <property type="match status" value="1"/>
</dbReference>
<comment type="catalytic activity">
    <reaction evidence="2">
        <text>2 GTP = 3',3'-c-di-GMP + 2 diphosphate</text>
        <dbReference type="Rhea" id="RHEA:24898"/>
        <dbReference type="ChEBI" id="CHEBI:33019"/>
        <dbReference type="ChEBI" id="CHEBI:37565"/>
        <dbReference type="ChEBI" id="CHEBI:58805"/>
        <dbReference type="EC" id="2.7.7.65"/>
    </reaction>
</comment>
<dbReference type="Pfam" id="PF00990">
    <property type="entry name" value="GGDEF"/>
    <property type="match status" value="1"/>
</dbReference>
<feature type="transmembrane region" description="Helical" evidence="3">
    <location>
        <begin position="36"/>
        <end position="54"/>
    </location>
</feature>
<name>A0ABT0E958_9GAMM</name>
<dbReference type="SUPFAM" id="SSF55073">
    <property type="entry name" value="Nucleotide cyclase"/>
    <property type="match status" value="1"/>
</dbReference>
<feature type="transmembrane region" description="Helical" evidence="3">
    <location>
        <begin position="141"/>
        <end position="161"/>
    </location>
</feature>
<feature type="transmembrane region" description="Helical" evidence="3">
    <location>
        <begin position="95"/>
        <end position="113"/>
    </location>
</feature>
<reference evidence="5" key="1">
    <citation type="submission" date="2022-04" db="EMBL/GenBank/DDBJ databases">
        <title>Alcanivorax sp. CY1518 draft genome sequence.</title>
        <authorList>
            <person name="Zhao G."/>
            <person name="An M."/>
        </authorList>
    </citation>
    <scope>NUCLEOTIDE SEQUENCE</scope>
    <source>
        <strain evidence="5">CY1518</strain>
    </source>
</reference>
<dbReference type="InterPro" id="IPR029787">
    <property type="entry name" value="Nucleotide_cyclase"/>
</dbReference>
<dbReference type="EMBL" id="JALKII010000007">
    <property type="protein sequence ID" value="MCK0538278.1"/>
    <property type="molecule type" value="Genomic_DNA"/>
</dbReference>
<organism evidence="5 6">
    <name type="scientific">Alcanivorax quisquiliarum</name>
    <dbReference type="NCBI Taxonomy" id="2933565"/>
    <lineage>
        <taxon>Bacteria</taxon>
        <taxon>Pseudomonadati</taxon>
        <taxon>Pseudomonadota</taxon>
        <taxon>Gammaproteobacteria</taxon>
        <taxon>Oceanospirillales</taxon>
        <taxon>Alcanivoracaceae</taxon>
        <taxon>Alcanivorax</taxon>
    </lineage>
</organism>
<dbReference type="Proteomes" id="UP001165524">
    <property type="component" value="Unassembled WGS sequence"/>
</dbReference>
<evidence type="ECO:0000256" key="1">
    <source>
        <dbReference type="ARBA" id="ARBA00012528"/>
    </source>
</evidence>
<dbReference type="PANTHER" id="PTHR45138">
    <property type="entry name" value="REGULATORY COMPONENTS OF SENSORY TRANSDUCTION SYSTEM"/>
    <property type="match status" value="1"/>
</dbReference>
<gene>
    <name evidence="5" type="ORF">MU846_11210</name>
</gene>